<evidence type="ECO:0000256" key="1">
    <source>
        <dbReference type="SAM" id="MobiDB-lite"/>
    </source>
</evidence>
<feature type="compositionally biased region" description="Basic and acidic residues" evidence="1">
    <location>
        <begin position="1"/>
        <end position="13"/>
    </location>
</feature>
<name>A0A084QHB4_STAC4</name>
<dbReference type="OMA" id="VEINIKF"/>
<sequence>MDCFPKRSPDHRITSRNGRKPPQQVYRPLTHPLTETRRPVDIATEVLQILETSIDRTLESLMDFKIDQKTFYSIAETLEDRLRYFDYDPDHEILTVRMTSPIHDFLISFFNEHIREQLKGIAKRRGEAGGFASKIMSGGSSRLFLHKGIYLERPIRYDVNQIRNSNIGMQSIQRPRFTQQDGDDDILEVEQELINHPFRCSNGVASNEADSIDINLYDFATDQIPKDNDSAIVAIPFRLLIEFLSLAEEMQRVREANYIVGHKRVTKKRKLSSSSIEKLNTNDEENFCETEKEVAARAGKEDKDYA</sequence>
<dbReference type="InParanoid" id="A0A084QHB4"/>
<protein>
    <submittedName>
        <fullName evidence="2">Uncharacterized protein</fullName>
    </submittedName>
</protein>
<dbReference type="Proteomes" id="UP000028524">
    <property type="component" value="Unassembled WGS sequence"/>
</dbReference>
<evidence type="ECO:0000313" key="2">
    <source>
        <dbReference type="EMBL" id="KFA63349.1"/>
    </source>
</evidence>
<feature type="region of interest" description="Disordered" evidence="1">
    <location>
        <begin position="1"/>
        <end position="31"/>
    </location>
</feature>
<evidence type="ECO:0000313" key="3">
    <source>
        <dbReference type="Proteomes" id="UP000028524"/>
    </source>
</evidence>
<dbReference type="AlphaFoldDB" id="A0A084QHB4"/>
<dbReference type="HOGENOM" id="CLU_044860_0_0_1"/>
<dbReference type="STRING" id="1283841.A0A084QHB4"/>
<organism evidence="2 3">
    <name type="scientific">Stachybotrys chlorohalonatus (strain IBT 40285)</name>
    <dbReference type="NCBI Taxonomy" id="1283841"/>
    <lineage>
        <taxon>Eukaryota</taxon>
        <taxon>Fungi</taxon>
        <taxon>Dikarya</taxon>
        <taxon>Ascomycota</taxon>
        <taxon>Pezizomycotina</taxon>
        <taxon>Sordariomycetes</taxon>
        <taxon>Hypocreomycetidae</taxon>
        <taxon>Hypocreales</taxon>
        <taxon>Stachybotryaceae</taxon>
        <taxon>Stachybotrys</taxon>
    </lineage>
</organism>
<proteinExistence type="predicted"/>
<keyword evidence="3" id="KW-1185">Reference proteome</keyword>
<reference evidence="2 3" key="1">
    <citation type="journal article" date="2014" name="BMC Genomics">
        <title>Comparative genome sequencing reveals chemotype-specific gene clusters in the toxigenic black mold Stachybotrys.</title>
        <authorList>
            <person name="Semeiks J."/>
            <person name="Borek D."/>
            <person name="Otwinowski Z."/>
            <person name="Grishin N.V."/>
        </authorList>
    </citation>
    <scope>NUCLEOTIDE SEQUENCE [LARGE SCALE GENOMIC DNA]</scope>
    <source>
        <strain evidence="2 3">IBT 40285</strain>
    </source>
</reference>
<accession>A0A084QHB4</accession>
<gene>
    <name evidence="2" type="ORF">S40285_01860</name>
</gene>
<dbReference type="OrthoDB" id="4940800at2759"/>
<dbReference type="EMBL" id="KL660741">
    <property type="protein sequence ID" value="KFA63349.1"/>
    <property type="molecule type" value="Genomic_DNA"/>
</dbReference>